<dbReference type="SUPFAM" id="SSF51905">
    <property type="entry name" value="FAD/NAD(P)-binding domain"/>
    <property type="match status" value="1"/>
</dbReference>
<comment type="similarity">
    <text evidence="1">Belongs to the sel-1 family.</text>
</comment>
<protein>
    <recommendedName>
        <fullName evidence="5">FAD/NAD(P)-binding domain-containing protein</fullName>
    </recommendedName>
</protein>
<gene>
    <name evidence="3" type="ORF">BCR33DRAFT_685228</name>
</gene>
<dbReference type="Gene3D" id="1.25.40.10">
    <property type="entry name" value="Tetratricopeptide repeat domain"/>
    <property type="match status" value="1"/>
</dbReference>
<dbReference type="OrthoDB" id="10045821at2759"/>
<feature type="compositionally biased region" description="Low complexity" evidence="2">
    <location>
        <begin position="521"/>
        <end position="545"/>
    </location>
</feature>
<evidence type="ECO:0000256" key="1">
    <source>
        <dbReference type="ARBA" id="ARBA00038101"/>
    </source>
</evidence>
<feature type="region of interest" description="Disordered" evidence="2">
    <location>
        <begin position="521"/>
        <end position="546"/>
    </location>
</feature>
<evidence type="ECO:0000313" key="3">
    <source>
        <dbReference type="EMBL" id="ORY31131.1"/>
    </source>
</evidence>
<name>A0A1Y2B8G1_9FUNG</name>
<keyword evidence="4" id="KW-1185">Reference proteome</keyword>
<dbReference type="InterPro" id="IPR050767">
    <property type="entry name" value="Sel1_AlgK"/>
</dbReference>
<accession>A0A1Y2B8G1</accession>
<evidence type="ECO:0008006" key="5">
    <source>
        <dbReference type="Google" id="ProtNLM"/>
    </source>
</evidence>
<dbReference type="AlphaFoldDB" id="A0A1Y2B8G1"/>
<dbReference type="STRING" id="329046.A0A1Y2B8G1"/>
<evidence type="ECO:0000313" key="4">
    <source>
        <dbReference type="Proteomes" id="UP000193642"/>
    </source>
</evidence>
<dbReference type="PANTHER" id="PTHR11102">
    <property type="entry name" value="SEL-1-LIKE PROTEIN"/>
    <property type="match status" value="1"/>
</dbReference>
<dbReference type="SMART" id="SM00671">
    <property type="entry name" value="SEL1"/>
    <property type="match status" value="6"/>
</dbReference>
<dbReference type="Gene3D" id="3.50.50.60">
    <property type="entry name" value="FAD/NAD(P)-binding domain"/>
    <property type="match status" value="1"/>
</dbReference>
<evidence type="ECO:0000256" key="2">
    <source>
        <dbReference type="SAM" id="MobiDB-lite"/>
    </source>
</evidence>
<dbReference type="EMBL" id="MCGO01000079">
    <property type="protein sequence ID" value="ORY31131.1"/>
    <property type="molecule type" value="Genomic_DNA"/>
</dbReference>
<proteinExistence type="inferred from homology"/>
<comment type="caution">
    <text evidence="3">The sequence shown here is derived from an EMBL/GenBank/DDBJ whole genome shotgun (WGS) entry which is preliminary data.</text>
</comment>
<dbReference type="InterPro" id="IPR006597">
    <property type="entry name" value="Sel1-like"/>
</dbReference>
<dbReference type="PANTHER" id="PTHR11102:SF160">
    <property type="entry name" value="ERAD-ASSOCIATED E3 UBIQUITIN-PROTEIN LIGASE COMPONENT HRD3"/>
    <property type="match status" value="1"/>
</dbReference>
<organism evidence="3 4">
    <name type="scientific">Rhizoclosmatium globosum</name>
    <dbReference type="NCBI Taxonomy" id="329046"/>
    <lineage>
        <taxon>Eukaryota</taxon>
        <taxon>Fungi</taxon>
        <taxon>Fungi incertae sedis</taxon>
        <taxon>Chytridiomycota</taxon>
        <taxon>Chytridiomycota incertae sedis</taxon>
        <taxon>Chytridiomycetes</taxon>
        <taxon>Chytridiales</taxon>
        <taxon>Chytriomycetaceae</taxon>
        <taxon>Rhizoclosmatium</taxon>
    </lineage>
</organism>
<sequence length="787" mass="86938">MQPTPPATPSASGNTRYKIGTTKNDPLRIAVVGLGPTGANHIVCLIDKLIAAGRTAEITAYDNRILTNSDGSLRWRNEQDNPPNWRRQQVITLQEANLALLNPEIQAEFVRRQNGGDKTGTVDRVWPTSNNVPIAIVEDIYLEFLQRPEYRSMITFKTDRWDTDSFDYDAYDVLVGADGSMSAVRHALYTFSANVQQETISIGFDHALGVAFNIPPPHEPINQSLGVLFTVAQTRYLVNDLNGRQGFLNIRVSVDEYNMLESNRVNYSSMPDNSELKQVVEAGLKMYGIPPEFVTTVARIPINMTFAPYRFRFRGQCAVCLVGDAAMRVNFWPGRGANSGLLASIALANVVVDGSRRGRQHEIIAPVAHLIASDEDDNRPRYSFFLGSHFVKFESFMGGLICREQNGRSQYITDIPVDDAVQVAAESIKREGGKLTVARVNGLRSTFKARVVGLQDGLIRGMGSQWVFPLQDPALIGQVVDRIPLNAMRLLEMIPEWPTRSMAGNRDDPSELLASLLPAPQAAQPATPTSPVNASPATQTAPPAQISTDNTLIEALIPAAEADDRRSQFQLAEAYSKRNNTERANHWYVKSANQGYPDAQVALGIQVESQDPVKAAQWYRKAADQGNAAAQYRLGLCYRSGAGVPRDYVEALRLFRLSADQKNAFGEFRVGCAYEHGQGVETDLKTAVDWFTLAAERGNSDAQVRLGFCYQKGLGVPKSYKSAFLWYSAAAAQNHSWGQNGLGYCYEFGRHVPQDMNMAMDWYRKSASHGNPEAKASLDRLKSQSGK</sequence>
<dbReference type="InterPro" id="IPR011990">
    <property type="entry name" value="TPR-like_helical_dom_sf"/>
</dbReference>
<dbReference type="SUPFAM" id="SSF81901">
    <property type="entry name" value="HCP-like"/>
    <property type="match status" value="2"/>
</dbReference>
<dbReference type="Pfam" id="PF08238">
    <property type="entry name" value="Sel1"/>
    <property type="match status" value="6"/>
</dbReference>
<dbReference type="Proteomes" id="UP000193642">
    <property type="component" value="Unassembled WGS sequence"/>
</dbReference>
<dbReference type="InterPro" id="IPR036188">
    <property type="entry name" value="FAD/NAD-bd_sf"/>
</dbReference>
<reference evidence="3 4" key="1">
    <citation type="submission" date="2016-07" db="EMBL/GenBank/DDBJ databases">
        <title>Pervasive Adenine N6-methylation of Active Genes in Fungi.</title>
        <authorList>
            <consortium name="DOE Joint Genome Institute"/>
            <person name="Mondo S.J."/>
            <person name="Dannebaum R.O."/>
            <person name="Kuo R.C."/>
            <person name="Labutti K."/>
            <person name="Haridas S."/>
            <person name="Kuo A."/>
            <person name="Salamov A."/>
            <person name="Ahrendt S.R."/>
            <person name="Lipzen A."/>
            <person name="Sullivan W."/>
            <person name="Andreopoulos W.B."/>
            <person name="Clum A."/>
            <person name="Lindquist E."/>
            <person name="Daum C."/>
            <person name="Ramamoorthy G.K."/>
            <person name="Gryganskyi A."/>
            <person name="Culley D."/>
            <person name="Magnuson J.K."/>
            <person name="James T.Y."/>
            <person name="O'Malley M.A."/>
            <person name="Stajich J.E."/>
            <person name="Spatafora J.W."/>
            <person name="Visel A."/>
            <person name="Grigoriev I.V."/>
        </authorList>
    </citation>
    <scope>NUCLEOTIDE SEQUENCE [LARGE SCALE GENOMIC DNA]</scope>
    <source>
        <strain evidence="3 4">JEL800</strain>
    </source>
</reference>